<dbReference type="PANTHER" id="PTHR33431">
    <property type="entry name" value="ENABLED-LIKE PROTEIN (DUF1635)"/>
    <property type="match status" value="1"/>
</dbReference>
<feature type="coiled-coil region" evidence="1">
    <location>
        <begin position="25"/>
        <end position="73"/>
    </location>
</feature>
<gene>
    <name evidence="2" type="ORF">SVIM_LOCUS97565</name>
</gene>
<dbReference type="Pfam" id="PF07795">
    <property type="entry name" value="DUF1635"/>
    <property type="match status" value="1"/>
</dbReference>
<reference evidence="2" key="1">
    <citation type="submission" date="2019-03" db="EMBL/GenBank/DDBJ databases">
        <authorList>
            <person name="Mank J."/>
            <person name="Almeida P."/>
        </authorList>
    </citation>
    <scope>NUCLEOTIDE SEQUENCE</scope>
    <source>
        <strain evidence="2">78183</strain>
    </source>
</reference>
<name>A0A6N2KJT7_SALVM</name>
<dbReference type="PANTHER" id="PTHR33431:SF12">
    <property type="entry name" value="HIGH MOBILITY GROUP BOX PROTEIN, PUTATIVE (DUF1635)-RELATED"/>
    <property type="match status" value="1"/>
</dbReference>
<proteinExistence type="predicted"/>
<dbReference type="InterPro" id="IPR012862">
    <property type="entry name" value="DUF1635"/>
</dbReference>
<evidence type="ECO:0000256" key="1">
    <source>
        <dbReference type="SAM" id="Coils"/>
    </source>
</evidence>
<organism evidence="2">
    <name type="scientific">Salix viminalis</name>
    <name type="common">Common osier</name>
    <name type="synonym">Basket willow</name>
    <dbReference type="NCBI Taxonomy" id="40686"/>
    <lineage>
        <taxon>Eukaryota</taxon>
        <taxon>Viridiplantae</taxon>
        <taxon>Streptophyta</taxon>
        <taxon>Embryophyta</taxon>
        <taxon>Tracheophyta</taxon>
        <taxon>Spermatophyta</taxon>
        <taxon>Magnoliopsida</taxon>
        <taxon>eudicotyledons</taxon>
        <taxon>Gunneridae</taxon>
        <taxon>Pentapetalae</taxon>
        <taxon>rosids</taxon>
        <taxon>fabids</taxon>
        <taxon>Malpighiales</taxon>
        <taxon>Salicaceae</taxon>
        <taxon>Saliceae</taxon>
        <taxon>Salix</taxon>
    </lineage>
</organism>
<protein>
    <submittedName>
        <fullName evidence="2">Uncharacterized protein</fullName>
    </submittedName>
</protein>
<evidence type="ECO:0000313" key="2">
    <source>
        <dbReference type="EMBL" id="VFU28732.1"/>
    </source>
</evidence>
<dbReference type="AlphaFoldDB" id="A0A6N2KJT7"/>
<accession>A0A6N2KJT7</accession>
<keyword evidence="1" id="KW-0175">Coiled coil</keyword>
<dbReference type="EMBL" id="CAADRP010000447">
    <property type="protein sequence ID" value="VFU28732.1"/>
    <property type="molecule type" value="Genomic_DNA"/>
</dbReference>
<sequence>MEELNSLWDFEESSDELKQKLVYTTIELESVKAEANEELRKHKEDVKQLINLLKIAYQERDEAKGQLQKLLNKLVLFSSSELLPVLPQSQPENPLVIPAKVNSGVTESISLSDSYNHQSHGSSPVDSLFDAVSSPDFSSINMVESSHMGFVNQALVQDYDGSIPTGLAASAMADIDPADTVIDNFLKGKVLPQKGKLLQAVMSSGPLLQTLLLAGPLPRWRNPPPLQQFKIPVSIKGLETPKLTANSSCLAQQSFPSPSNIGLSRGSSQMCSASMLDFATRASGSGHLQDWQNQIQKFDAQQTARVNRLSLTVPFSSLSYSRRLVTQFIVKHKCERHLFSRLNGLQKLDSLEMEISSCKKGT</sequence>